<feature type="binding site" evidence="13">
    <location>
        <position position="581"/>
    </location>
    <ligand>
        <name>substrate</name>
    </ligand>
</feature>
<dbReference type="RefSeq" id="WP_120747476.1">
    <property type="nucleotide sequence ID" value="NZ_RBAH01000007.1"/>
</dbReference>
<dbReference type="Pfam" id="PF01326">
    <property type="entry name" value="PPDK_N"/>
    <property type="match status" value="3"/>
</dbReference>
<accession>A0A3B0CJL5</accession>
<dbReference type="Gene3D" id="1.20.80.30">
    <property type="match status" value="1"/>
</dbReference>
<evidence type="ECO:0000259" key="16">
    <source>
        <dbReference type="Pfam" id="PF00391"/>
    </source>
</evidence>
<keyword evidence="6 14" id="KW-0479">Metal-binding</keyword>
<dbReference type="SUPFAM" id="SSF56059">
    <property type="entry name" value="Glutathione synthetase ATP-binding domain-like"/>
    <property type="match status" value="1"/>
</dbReference>
<dbReference type="InterPro" id="IPR000121">
    <property type="entry name" value="PEP_util_C"/>
</dbReference>
<evidence type="ECO:0000256" key="5">
    <source>
        <dbReference type="ARBA" id="ARBA00022679"/>
    </source>
</evidence>
<evidence type="ECO:0000256" key="1">
    <source>
        <dbReference type="ARBA" id="ARBA00001946"/>
    </source>
</evidence>
<proteinExistence type="inferred from homology"/>
<name>A0A3B0CJL5_9BACL</name>
<evidence type="ECO:0000256" key="3">
    <source>
        <dbReference type="ARBA" id="ARBA00011994"/>
    </source>
</evidence>
<evidence type="ECO:0000259" key="18">
    <source>
        <dbReference type="Pfam" id="PF02896"/>
    </source>
</evidence>
<dbReference type="PROSITE" id="PS00370">
    <property type="entry name" value="PEP_ENZYMES_PHOS_SITE"/>
    <property type="match status" value="1"/>
</dbReference>
<gene>
    <name evidence="19" type="ORF">D7M11_12140</name>
</gene>
<dbReference type="Gene3D" id="1.10.189.10">
    <property type="entry name" value="Pyruvate Phosphate Dikinase, domain 2"/>
    <property type="match status" value="1"/>
</dbReference>
<keyword evidence="8 19" id="KW-0418">Kinase</keyword>
<dbReference type="Gene3D" id="3.20.20.60">
    <property type="entry name" value="Phosphoenolpyruvate-binding domains"/>
    <property type="match status" value="1"/>
</dbReference>
<dbReference type="PANTHER" id="PTHR22931">
    <property type="entry name" value="PHOSPHOENOLPYRUVATE DIKINASE-RELATED"/>
    <property type="match status" value="1"/>
</dbReference>
<dbReference type="GO" id="GO:0046872">
    <property type="term" value="F:metal ion binding"/>
    <property type="evidence" value="ECO:0007669"/>
    <property type="project" value="UniProtKB-UniRule"/>
</dbReference>
<feature type="domain" description="Pyruvate phosphate dikinase AMP/ATP-binding" evidence="17">
    <location>
        <begin position="326"/>
        <end position="374"/>
    </location>
</feature>
<feature type="active site" description="Tele-phosphohistidine intermediate" evidence="12">
    <location>
        <position position="475"/>
    </location>
</feature>
<dbReference type="Proteomes" id="UP000282311">
    <property type="component" value="Unassembled WGS sequence"/>
</dbReference>
<feature type="binding site" evidence="14">
    <location>
        <position position="804"/>
    </location>
    <ligand>
        <name>Mg(2+)</name>
        <dbReference type="ChEBI" id="CHEBI:18420"/>
    </ligand>
</feature>
<feature type="binding site" evidence="13">
    <location>
        <position position="637"/>
    </location>
    <ligand>
        <name>substrate</name>
    </ligand>
</feature>
<keyword evidence="10 14" id="KW-0460">Magnesium</keyword>
<evidence type="ECO:0000256" key="7">
    <source>
        <dbReference type="ARBA" id="ARBA00022741"/>
    </source>
</evidence>
<evidence type="ECO:0000256" key="11">
    <source>
        <dbReference type="PIRNR" id="PIRNR000853"/>
    </source>
</evidence>
<dbReference type="EMBL" id="RBAH01000007">
    <property type="protein sequence ID" value="RKN84734.1"/>
    <property type="molecule type" value="Genomic_DNA"/>
</dbReference>
<comment type="caution">
    <text evidence="19">The sequence shown here is derived from an EMBL/GenBank/DDBJ whole genome shotgun (WGS) entry which is preliminary data.</text>
</comment>
<feature type="active site" description="Proton donor" evidence="12">
    <location>
        <position position="867"/>
    </location>
</feature>
<feature type="binding site" evidence="13">
    <location>
        <position position="801"/>
    </location>
    <ligand>
        <name>substrate</name>
    </ligand>
</feature>
<feature type="domain" description="Pyruvate phosphate dikinase AMP/ATP-binding" evidence="17">
    <location>
        <begin position="79"/>
        <end position="310"/>
    </location>
</feature>
<dbReference type="NCBIfam" id="TIGR01828">
    <property type="entry name" value="pyru_phos_dikin"/>
    <property type="match status" value="1"/>
</dbReference>
<feature type="binding site" evidence="14">
    <location>
        <position position="780"/>
    </location>
    <ligand>
        <name>Mg(2+)</name>
        <dbReference type="ChEBI" id="CHEBI:18420"/>
    </ligand>
</feature>
<dbReference type="InterPro" id="IPR013815">
    <property type="entry name" value="ATP_grasp_subdomain_1"/>
</dbReference>
<dbReference type="GO" id="GO:0050242">
    <property type="term" value="F:pyruvate, phosphate dikinase activity"/>
    <property type="evidence" value="ECO:0007669"/>
    <property type="project" value="UniProtKB-UniRule"/>
</dbReference>
<evidence type="ECO:0000313" key="19">
    <source>
        <dbReference type="EMBL" id="RKN84734.1"/>
    </source>
</evidence>
<evidence type="ECO:0000256" key="4">
    <source>
        <dbReference type="ARBA" id="ARBA00020138"/>
    </source>
</evidence>
<evidence type="ECO:0000256" key="8">
    <source>
        <dbReference type="ARBA" id="ARBA00022777"/>
    </source>
</evidence>
<keyword evidence="9" id="KW-0067">ATP-binding</keyword>
<dbReference type="InterPro" id="IPR040442">
    <property type="entry name" value="Pyrv_kinase-like_dom_sf"/>
</dbReference>
<evidence type="ECO:0000256" key="10">
    <source>
        <dbReference type="ARBA" id="ARBA00022842"/>
    </source>
</evidence>
<evidence type="ECO:0000256" key="15">
    <source>
        <dbReference type="SAM" id="MobiDB-lite"/>
    </source>
</evidence>
<feature type="domain" description="PEP-utilising enzyme C-terminal" evidence="18">
    <location>
        <begin position="539"/>
        <end position="905"/>
    </location>
</feature>
<dbReference type="Gene3D" id="3.30.470.20">
    <property type="entry name" value="ATP-grasp fold, B domain"/>
    <property type="match status" value="1"/>
</dbReference>
<keyword evidence="7" id="KW-0547">Nucleotide-binding</keyword>
<dbReference type="AlphaFoldDB" id="A0A3B0CJL5"/>
<feature type="binding site" evidence="13">
    <location>
        <position position="802"/>
    </location>
    <ligand>
        <name>substrate</name>
    </ligand>
</feature>
<dbReference type="InterPro" id="IPR023151">
    <property type="entry name" value="PEP_util_CS"/>
</dbReference>
<keyword evidence="20" id="KW-1185">Reference proteome</keyword>
<evidence type="ECO:0000256" key="6">
    <source>
        <dbReference type="ARBA" id="ARBA00022723"/>
    </source>
</evidence>
<dbReference type="SUPFAM" id="SSF51621">
    <property type="entry name" value="Phosphoenolpyruvate/pyruvate domain"/>
    <property type="match status" value="1"/>
</dbReference>
<dbReference type="PIRSF" id="PIRSF000853">
    <property type="entry name" value="PPDK"/>
    <property type="match status" value="1"/>
</dbReference>
<dbReference type="SUPFAM" id="SSF52009">
    <property type="entry name" value="Phosphohistidine domain"/>
    <property type="match status" value="1"/>
</dbReference>
<evidence type="ECO:0000256" key="12">
    <source>
        <dbReference type="PIRSR" id="PIRSR000853-1"/>
    </source>
</evidence>
<organism evidence="19 20">
    <name type="scientific">Paenibacillus ginsengarvi</name>
    <dbReference type="NCBI Taxonomy" id="400777"/>
    <lineage>
        <taxon>Bacteria</taxon>
        <taxon>Bacillati</taxon>
        <taxon>Bacillota</taxon>
        <taxon>Bacilli</taxon>
        <taxon>Bacillales</taxon>
        <taxon>Paenibacillaceae</taxon>
        <taxon>Paenibacillus</taxon>
    </lineage>
</organism>
<dbReference type="GO" id="GO:0005524">
    <property type="term" value="F:ATP binding"/>
    <property type="evidence" value="ECO:0007669"/>
    <property type="project" value="UniProtKB-UniRule"/>
</dbReference>
<dbReference type="InterPro" id="IPR002192">
    <property type="entry name" value="PPDK_AMP/ATP-bd"/>
</dbReference>
<keyword evidence="19" id="KW-0670">Pyruvate</keyword>
<feature type="compositionally biased region" description="Basic and acidic residues" evidence="15">
    <location>
        <begin position="8"/>
        <end position="21"/>
    </location>
</feature>
<feature type="binding site" evidence="13">
    <location>
        <position position="780"/>
    </location>
    <ligand>
        <name>substrate</name>
    </ligand>
</feature>
<evidence type="ECO:0000256" key="14">
    <source>
        <dbReference type="PIRSR" id="PIRSR000853-3"/>
    </source>
</evidence>
<evidence type="ECO:0000259" key="17">
    <source>
        <dbReference type="Pfam" id="PF01326"/>
    </source>
</evidence>
<dbReference type="NCBIfam" id="NF004531">
    <property type="entry name" value="PRK05878.1"/>
    <property type="match status" value="1"/>
</dbReference>
<evidence type="ECO:0000313" key="20">
    <source>
        <dbReference type="Proteomes" id="UP000282311"/>
    </source>
</evidence>
<comment type="similarity">
    <text evidence="2 11">Belongs to the PEP-utilizing enzyme family.</text>
</comment>
<dbReference type="Pfam" id="PF02896">
    <property type="entry name" value="PEP-utilizers_C"/>
    <property type="match status" value="1"/>
</dbReference>
<dbReference type="OrthoDB" id="9765468at2"/>
<dbReference type="InterPro" id="IPR018274">
    <property type="entry name" value="PEP_util_AS"/>
</dbReference>
<evidence type="ECO:0000256" key="13">
    <source>
        <dbReference type="PIRSR" id="PIRSR000853-2"/>
    </source>
</evidence>
<feature type="binding site" evidence="13">
    <location>
        <position position="804"/>
    </location>
    <ligand>
        <name>substrate</name>
    </ligand>
</feature>
<dbReference type="InterPro" id="IPR036637">
    <property type="entry name" value="Phosphohistidine_dom_sf"/>
</dbReference>
<dbReference type="GO" id="GO:0016301">
    <property type="term" value="F:kinase activity"/>
    <property type="evidence" value="ECO:0007669"/>
    <property type="project" value="UniProtKB-UniRule"/>
</dbReference>
<dbReference type="InterPro" id="IPR010121">
    <property type="entry name" value="Pyruvate_phosphate_dikinase"/>
</dbReference>
<feature type="region of interest" description="Disordered" evidence="15">
    <location>
        <begin position="1"/>
        <end position="29"/>
    </location>
</feature>
<evidence type="ECO:0000256" key="9">
    <source>
        <dbReference type="ARBA" id="ARBA00022840"/>
    </source>
</evidence>
<dbReference type="EC" id="2.7.9.1" evidence="3 11"/>
<protein>
    <recommendedName>
        <fullName evidence="4 11">Pyruvate, phosphate dikinase</fullName>
        <ecNumber evidence="3 11">2.7.9.1</ecNumber>
    </recommendedName>
</protein>
<reference evidence="19 20" key="1">
    <citation type="journal article" date="2007" name="Int. J. Syst. Evol. Microbiol.">
        <title>Paenibacillus ginsengarvi sp. nov., isolated from soil from ginseng cultivation.</title>
        <authorList>
            <person name="Yoon M.H."/>
            <person name="Ten L.N."/>
            <person name="Im W.T."/>
        </authorList>
    </citation>
    <scope>NUCLEOTIDE SEQUENCE [LARGE SCALE GENOMIC DNA]</scope>
    <source>
        <strain evidence="19 20">KCTC 13059</strain>
    </source>
</reference>
<dbReference type="PROSITE" id="PS00742">
    <property type="entry name" value="PEP_ENZYMES_2"/>
    <property type="match status" value="1"/>
</dbReference>
<dbReference type="InterPro" id="IPR008279">
    <property type="entry name" value="PEP-util_enz_mobile_dom"/>
</dbReference>
<dbReference type="Pfam" id="PF00391">
    <property type="entry name" value="PEP-utilizers"/>
    <property type="match status" value="1"/>
</dbReference>
<dbReference type="InterPro" id="IPR015813">
    <property type="entry name" value="Pyrv/PenolPyrv_kinase-like_dom"/>
</dbReference>
<feature type="domain" description="Pyruvate phosphate dikinase AMP/ATP-binding" evidence="17">
    <location>
        <begin position="41"/>
        <end position="74"/>
    </location>
</feature>
<feature type="domain" description="PEP-utilising enzyme mobile" evidence="16">
    <location>
        <begin position="443"/>
        <end position="523"/>
    </location>
</feature>
<feature type="binding site" evidence="13">
    <location>
        <position position="803"/>
    </location>
    <ligand>
        <name>substrate</name>
    </ligand>
</feature>
<keyword evidence="5 19" id="KW-0808">Transferase</keyword>
<comment type="catalytic activity">
    <reaction evidence="11">
        <text>pyruvate + phosphate + ATP = phosphoenolpyruvate + AMP + diphosphate + H(+)</text>
        <dbReference type="Rhea" id="RHEA:10756"/>
        <dbReference type="ChEBI" id="CHEBI:15361"/>
        <dbReference type="ChEBI" id="CHEBI:15378"/>
        <dbReference type="ChEBI" id="CHEBI:30616"/>
        <dbReference type="ChEBI" id="CHEBI:33019"/>
        <dbReference type="ChEBI" id="CHEBI:43474"/>
        <dbReference type="ChEBI" id="CHEBI:58702"/>
        <dbReference type="ChEBI" id="CHEBI:456215"/>
        <dbReference type="EC" id="2.7.9.1"/>
    </reaction>
</comment>
<sequence length="929" mass="100875">MNDGKQSGTDRSKDQTGERETNAGAGWVKSFEQGNAGMKAELGGKGANLAEMINAGLPVPPGFTITTEACRAYYACGAKLPDGLMEEVDAALRQLEAVQQKTFGDASKPLLVSVRSGSVTSMPGMMDTILNVGLNDETVRGVAALSGNSRFAYDCYRRLIQMFGNVVFGIEPIRFEKLLHELKSAEGAEQDRDVSGEGWERLVELYKELIVKTSGKPFPQSVSEQLKLAVEAVFRSWNNHRAKVYRKVNRIPDEQGTAVNIQAMVFGNKGDDCGTGVVFTRNPSTGEKALFGEYLTNAQGEDVVAGVRTPLPIATLEREMPGVYASLKQTAELLERHYRDMQDIEFTVEHGKLYLLQTRAGKRSAQAAMKINADLVEEGLLTREEAIARIEIGHLDQLLHPAIPADAVLDVVATGLPASPGAATGEAVFDADKAEEWARAGRRVILIRSETTPEDIHGVLAAEGVLTSRGGMTSHAAVVARGMGKPCVCGCEEARIDVEAREFRAGGAVIREGDAVSIDGSTGRVIRGEVPLRAGDMSDELRKLLDWADSIRTLRVAANADNPLDAAKAREFGAEGIGLCRTEHMFLAPDRLPAVREMILAETTAERELALMKLLPMQQGDFEGLFRAMDGLPVTIRLLDPPLHEFLPNAEELRQRVADLSAGIASGADASKERKAQLQDLETMLRKVRSLHEANPMLGQRGCRLGVLFPEIYDMQAEAVFRAALICLNEGVAVVPEVMIPLVGHVNELRFLRERIERMAERVLGDQASRCSYKVGTMIEVPRAALTAGQIAECADFFSFGTNDLTQMTYGCSRDDAEGKFLSHYVDHKLLPHNPFQTLDREGVGQLIEWALRQGKATRSDLKTGVCGEHGGDPQSIFFCHAAGLDYVSCSPYRIPLARIAAAQARIALGAAPGAETAQREPELAGRNA</sequence>
<comment type="cofactor">
    <cofactor evidence="1 11 14">
        <name>Mg(2+)</name>
        <dbReference type="ChEBI" id="CHEBI:18420"/>
    </cofactor>
</comment>
<dbReference type="Gene3D" id="3.30.1490.20">
    <property type="entry name" value="ATP-grasp fold, A domain"/>
    <property type="match status" value="1"/>
</dbReference>
<dbReference type="Gene3D" id="3.50.30.10">
    <property type="entry name" value="Phosphohistidine domain"/>
    <property type="match status" value="1"/>
</dbReference>
<dbReference type="PANTHER" id="PTHR22931:SF9">
    <property type="entry name" value="PYRUVATE, PHOSPHATE DIKINASE 1, CHLOROPLASTIC"/>
    <property type="match status" value="1"/>
</dbReference>
<evidence type="ECO:0000256" key="2">
    <source>
        <dbReference type="ARBA" id="ARBA00007837"/>
    </source>
</evidence>